<dbReference type="AlphaFoldDB" id="W7XB57"/>
<dbReference type="Proteomes" id="UP000009168">
    <property type="component" value="Unassembled WGS sequence"/>
</dbReference>
<sequence>MSVNAEYTFQILQHFRSWIRFKNRQNQFQLLKFPALIKIFAKSQSQFLKNFQLNEIMPNNFNLSNKWVIINKVDKIVEF</sequence>
<proteinExistence type="predicted"/>
<evidence type="ECO:0000313" key="2">
    <source>
        <dbReference type="Proteomes" id="UP000009168"/>
    </source>
</evidence>
<accession>W7XB57</accession>
<dbReference type="InParanoid" id="W7XB57"/>
<dbReference type="RefSeq" id="XP_012653783.1">
    <property type="nucleotide sequence ID" value="XM_012798329.1"/>
</dbReference>
<reference evidence="2" key="1">
    <citation type="journal article" date="2006" name="PLoS Biol.">
        <title>Macronuclear genome sequence of the ciliate Tetrahymena thermophila, a model eukaryote.</title>
        <authorList>
            <person name="Eisen J.A."/>
            <person name="Coyne R.S."/>
            <person name="Wu M."/>
            <person name="Wu D."/>
            <person name="Thiagarajan M."/>
            <person name="Wortman J.R."/>
            <person name="Badger J.H."/>
            <person name="Ren Q."/>
            <person name="Amedeo P."/>
            <person name="Jones K.M."/>
            <person name="Tallon L.J."/>
            <person name="Delcher A.L."/>
            <person name="Salzberg S.L."/>
            <person name="Silva J.C."/>
            <person name="Haas B.J."/>
            <person name="Majoros W.H."/>
            <person name="Farzad M."/>
            <person name="Carlton J.M."/>
            <person name="Smith R.K. Jr."/>
            <person name="Garg J."/>
            <person name="Pearlman R.E."/>
            <person name="Karrer K.M."/>
            <person name="Sun L."/>
            <person name="Manning G."/>
            <person name="Elde N.C."/>
            <person name="Turkewitz A.P."/>
            <person name="Asai D.J."/>
            <person name="Wilkes D.E."/>
            <person name="Wang Y."/>
            <person name="Cai H."/>
            <person name="Collins K."/>
            <person name="Stewart B.A."/>
            <person name="Lee S.R."/>
            <person name="Wilamowska K."/>
            <person name="Weinberg Z."/>
            <person name="Ruzzo W.L."/>
            <person name="Wloga D."/>
            <person name="Gaertig J."/>
            <person name="Frankel J."/>
            <person name="Tsao C.-C."/>
            <person name="Gorovsky M.A."/>
            <person name="Keeling P.J."/>
            <person name="Waller R.F."/>
            <person name="Patron N.J."/>
            <person name="Cherry J.M."/>
            <person name="Stover N.A."/>
            <person name="Krieger C.J."/>
            <person name="del Toro C."/>
            <person name="Ryder H.F."/>
            <person name="Williamson S.C."/>
            <person name="Barbeau R.A."/>
            <person name="Hamilton E.P."/>
            <person name="Orias E."/>
        </authorList>
    </citation>
    <scope>NUCLEOTIDE SEQUENCE [LARGE SCALE GENOMIC DNA]</scope>
    <source>
        <strain evidence="2">SB210</strain>
    </source>
</reference>
<protein>
    <submittedName>
        <fullName evidence="1">Uncharacterized protein</fullName>
    </submittedName>
</protein>
<keyword evidence="2" id="KW-1185">Reference proteome</keyword>
<organism evidence="1 2">
    <name type="scientific">Tetrahymena thermophila (strain SB210)</name>
    <dbReference type="NCBI Taxonomy" id="312017"/>
    <lineage>
        <taxon>Eukaryota</taxon>
        <taxon>Sar</taxon>
        <taxon>Alveolata</taxon>
        <taxon>Ciliophora</taxon>
        <taxon>Intramacronucleata</taxon>
        <taxon>Oligohymenophorea</taxon>
        <taxon>Hymenostomatida</taxon>
        <taxon>Tetrahymenina</taxon>
        <taxon>Tetrahymenidae</taxon>
        <taxon>Tetrahymena</taxon>
    </lineage>
</organism>
<dbReference type="GeneID" id="24439693"/>
<evidence type="ECO:0000313" key="1">
    <source>
        <dbReference type="EMBL" id="EWS73653.1"/>
    </source>
</evidence>
<name>W7XB57_TETTS</name>
<dbReference type="KEGG" id="tet:TTHERM_000581749"/>
<dbReference type="EMBL" id="GG662649">
    <property type="protein sequence ID" value="EWS73653.1"/>
    <property type="molecule type" value="Genomic_DNA"/>
</dbReference>
<gene>
    <name evidence="1" type="ORF">TTHERM_000581749</name>
</gene>